<keyword evidence="2" id="KW-0255">Endonuclease</keyword>
<dbReference type="EMBL" id="UGAB01000002">
    <property type="protein sequence ID" value="STF40053.1"/>
    <property type="molecule type" value="Genomic_DNA"/>
</dbReference>
<feature type="domain" description="HNH nuclease" evidence="1">
    <location>
        <begin position="58"/>
        <end position="102"/>
    </location>
</feature>
<gene>
    <name evidence="2" type="ORF">D9J61_24320</name>
    <name evidence="3" type="ORF">GAJ12_04320</name>
    <name evidence="4" type="ORF">NCTC7928_00604</name>
</gene>
<proteinExistence type="predicted"/>
<evidence type="ECO:0000313" key="6">
    <source>
        <dbReference type="Proteomes" id="UP000382540"/>
    </source>
</evidence>
<evidence type="ECO:0000313" key="2">
    <source>
        <dbReference type="EMBL" id="EAC1535099.1"/>
    </source>
</evidence>
<name>A0A0C5EQ77_ECOLX</name>
<sequence length="168" mass="19138">MRNISNIDELRNKLSYDDVLGVLRWKVSPSNNVKVGSVAGYIRSDGYRMLTIDGVITYAHHVIWMINNGEIPLGYKIDHINGVRSDNRLSNLRLVTHQQNAQNQKRKITNSSGVTGVYFNKERCKWIANICVDGRTKYLGIFASIIDAIAERKRAEKELGFHENHGRP</sequence>
<dbReference type="Proteomes" id="UP000537181">
    <property type="component" value="Unassembled WGS sequence"/>
</dbReference>
<accession>A0A0C5EQ77</accession>
<dbReference type="GO" id="GO:0003677">
    <property type="term" value="F:DNA binding"/>
    <property type="evidence" value="ECO:0007669"/>
    <property type="project" value="InterPro"/>
</dbReference>
<protein>
    <submittedName>
        <fullName evidence="2 4">Endonuclease</fullName>
    </submittedName>
</protein>
<evidence type="ECO:0000259" key="1">
    <source>
        <dbReference type="Pfam" id="PF13392"/>
    </source>
</evidence>
<dbReference type="Gene3D" id="1.20.5.2050">
    <property type="match status" value="1"/>
</dbReference>
<dbReference type="GO" id="GO:0004519">
    <property type="term" value="F:endonuclease activity"/>
    <property type="evidence" value="ECO:0007669"/>
    <property type="project" value="UniProtKB-KW"/>
</dbReference>
<dbReference type="EMBL" id="AAAGZE010000116">
    <property type="protein sequence ID" value="EAC1535099.1"/>
    <property type="molecule type" value="Genomic_DNA"/>
</dbReference>
<dbReference type="Pfam" id="PF13392">
    <property type="entry name" value="HNH_3"/>
    <property type="match status" value="1"/>
</dbReference>
<dbReference type="RefSeq" id="WP_001244575.1">
    <property type="nucleotide sequence ID" value="NZ_AP027599.1"/>
</dbReference>
<evidence type="ECO:0000313" key="7">
    <source>
        <dbReference type="Proteomes" id="UP000537181"/>
    </source>
</evidence>
<dbReference type="Proteomes" id="UP000254877">
    <property type="component" value="Unassembled WGS sequence"/>
</dbReference>
<keyword evidence="2" id="KW-0378">Hydrolase</keyword>
<dbReference type="AlphaFoldDB" id="A0A0C5EQ77"/>
<evidence type="ECO:0000313" key="3">
    <source>
        <dbReference type="EMBL" id="EFH6164266.1"/>
    </source>
</evidence>
<dbReference type="InterPro" id="IPR044925">
    <property type="entry name" value="His-Me_finger_sf"/>
</dbReference>
<reference evidence="4 5" key="1">
    <citation type="submission" date="2018-06" db="EMBL/GenBank/DDBJ databases">
        <authorList>
            <consortium name="Pathogen Informatics"/>
            <person name="Doyle S."/>
        </authorList>
    </citation>
    <scope>NUCLEOTIDE SEQUENCE [LARGE SCALE GENOMIC DNA]</scope>
    <source>
        <strain evidence="4 5">NCTC7928</strain>
    </source>
</reference>
<keyword evidence="2" id="KW-0540">Nuclease</keyword>
<evidence type="ECO:0000313" key="4">
    <source>
        <dbReference type="EMBL" id="STF40053.1"/>
    </source>
</evidence>
<dbReference type="InterPro" id="IPR016177">
    <property type="entry name" value="DNA-bd_dom_sf"/>
</dbReference>
<dbReference type="Gene3D" id="3.90.75.20">
    <property type="match status" value="1"/>
</dbReference>
<reference evidence="2 6" key="2">
    <citation type="submission" date="2018-10" db="EMBL/GenBank/DDBJ databases">
        <authorList>
            <consortium name="NARMS: The National Antimicrobial Resistance Monitoring System"/>
        </authorList>
    </citation>
    <scope>NUCLEOTIDE SEQUENCE [LARGE SCALE GENOMIC DNA]</scope>
    <source>
        <strain evidence="2 6">CVM N17EC1330</strain>
        <strain evidence="3 7">CVM N19EC0596</strain>
    </source>
</reference>
<evidence type="ECO:0000313" key="5">
    <source>
        <dbReference type="Proteomes" id="UP000254877"/>
    </source>
</evidence>
<dbReference type="Proteomes" id="UP000382540">
    <property type="component" value="Unassembled WGS sequence"/>
</dbReference>
<dbReference type="EMBL" id="AASWKX010000003">
    <property type="protein sequence ID" value="EFH6164266.1"/>
    <property type="molecule type" value="Genomic_DNA"/>
</dbReference>
<dbReference type="InterPro" id="IPR003615">
    <property type="entry name" value="HNH_nuc"/>
</dbReference>
<dbReference type="SUPFAM" id="SSF54060">
    <property type="entry name" value="His-Me finger endonucleases"/>
    <property type="match status" value="1"/>
</dbReference>
<dbReference type="SUPFAM" id="SSF54171">
    <property type="entry name" value="DNA-binding domain"/>
    <property type="match status" value="1"/>
</dbReference>
<organism evidence="2 6">
    <name type="scientific">Escherichia coli</name>
    <dbReference type="NCBI Taxonomy" id="562"/>
    <lineage>
        <taxon>Bacteria</taxon>
        <taxon>Pseudomonadati</taxon>
        <taxon>Pseudomonadota</taxon>
        <taxon>Gammaproteobacteria</taxon>
        <taxon>Enterobacterales</taxon>
        <taxon>Enterobacteriaceae</taxon>
        <taxon>Escherichia</taxon>
    </lineage>
</organism>